<evidence type="ECO:0000313" key="4">
    <source>
        <dbReference type="Proteomes" id="UP000184245"/>
    </source>
</evidence>
<dbReference type="InterPro" id="IPR006976">
    <property type="entry name" value="VanZ-like"/>
</dbReference>
<feature type="transmembrane region" description="Helical" evidence="1">
    <location>
        <begin position="141"/>
        <end position="161"/>
    </location>
</feature>
<proteinExistence type="predicted"/>
<keyword evidence="1" id="KW-0812">Transmembrane</keyword>
<keyword evidence="1" id="KW-0472">Membrane</keyword>
<sequence>MKKFLILLLKPLSFLPALAIMYMIFSFSGQTGAVSSNISYKVSHKIVTVGSDLLGKDFTEEQIEFYVDKIHGPVRKLAHMTEYFILAVAVSFPLYVYNLRGIPLMIVAGAICVAFACGDEYHQSFVEGRGPSKRDVMIDSVGVFFGIILVRIVCWVFLAPSRMRKARRRKKRAR</sequence>
<name>A0A1M4U4S7_9CLOT</name>
<feature type="transmembrane region" description="Helical" evidence="1">
    <location>
        <begin position="77"/>
        <end position="97"/>
    </location>
</feature>
<dbReference type="PIRSF" id="PIRSF019083">
    <property type="entry name" value="UCP019083_VanZ"/>
    <property type="match status" value="1"/>
</dbReference>
<feature type="domain" description="VanZ-like" evidence="2">
    <location>
        <begin position="16"/>
        <end position="152"/>
    </location>
</feature>
<dbReference type="InterPro" id="IPR016747">
    <property type="entry name" value="Phosphotransbutyrylase"/>
</dbReference>
<keyword evidence="4" id="KW-1185">Reference proteome</keyword>
<gene>
    <name evidence="3" type="ORF">SAMN02745158_00729</name>
</gene>
<evidence type="ECO:0000313" key="3">
    <source>
        <dbReference type="EMBL" id="SHE51636.1"/>
    </source>
</evidence>
<dbReference type="NCBIfam" id="NF037970">
    <property type="entry name" value="vanZ_1"/>
    <property type="match status" value="1"/>
</dbReference>
<reference evidence="3 4" key="1">
    <citation type="submission" date="2016-11" db="EMBL/GenBank/DDBJ databases">
        <authorList>
            <person name="Jaros S."/>
            <person name="Januszkiewicz K."/>
            <person name="Wedrychowicz H."/>
        </authorList>
    </citation>
    <scope>NUCLEOTIDE SEQUENCE [LARGE SCALE GENOMIC DNA]</scope>
    <source>
        <strain evidence="3 4">DSM 17459</strain>
    </source>
</reference>
<evidence type="ECO:0000256" key="1">
    <source>
        <dbReference type="SAM" id="Phobius"/>
    </source>
</evidence>
<protein>
    <submittedName>
        <fullName evidence="3">VanZ like family protein</fullName>
    </submittedName>
</protein>
<organism evidence="3 4">
    <name type="scientific">Lactonifactor longoviformis DSM 17459</name>
    <dbReference type="NCBI Taxonomy" id="1122155"/>
    <lineage>
        <taxon>Bacteria</taxon>
        <taxon>Bacillati</taxon>
        <taxon>Bacillota</taxon>
        <taxon>Clostridia</taxon>
        <taxon>Eubacteriales</taxon>
        <taxon>Clostridiaceae</taxon>
        <taxon>Lactonifactor</taxon>
    </lineage>
</organism>
<dbReference type="STRING" id="1122155.SAMN02745158_00729"/>
<accession>A0A1M4U4S7</accession>
<dbReference type="OrthoDB" id="291892at2"/>
<keyword evidence="1" id="KW-1133">Transmembrane helix</keyword>
<dbReference type="AlphaFoldDB" id="A0A1M4U4S7"/>
<feature type="transmembrane region" description="Helical" evidence="1">
    <location>
        <begin position="104"/>
        <end position="121"/>
    </location>
</feature>
<dbReference type="EMBL" id="FQVI01000002">
    <property type="protein sequence ID" value="SHE51636.1"/>
    <property type="molecule type" value="Genomic_DNA"/>
</dbReference>
<dbReference type="RefSeq" id="WP_072849076.1">
    <property type="nucleotide sequence ID" value="NZ_FQVI01000002.1"/>
</dbReference>
<dbReference type="Pfam" id="PF04892">
    <property type="entry name" value="VanZ"/>
    <property type="match status" value="1"/>
</dbReference>
<evidence type="ECO:0000259" key="2">
    <source>
        <dbReference type="Pfam" id="PF04892"/>
    </source>
</evidence>
<dbReference type="Proteomes" id="UP000184245">
    <property type="component" value="Unassembled WGS sequence"/>
</dbReference>